<evidence type="ECO:0000259" key="1">
    <source>
        <dbReference type="Pfam" id="PF00561"/>
    </source>
</evidence>
<name>E1JRP6_SOLFR</name>
<dbReference type="STRING" id="596151.DesfrDRAFT_0295"/>
<keyword evidence="2" id="KW-0378">Hydrolase</keyword>
<sequence length="295" mass="31080">MKTAPSPWIMPELPQPTIAATRRGPVEYATFGQGPAVLALHGAMGGYDQSALLALAAGPSGSRTIAVSRPGYLGTPLGEHGAPEAQADLCLALLDALGIETAAVMAISGGGPCALQFALRHPGRCRGLILVSTCAGIVETPIPFTFRVMLRVAGWPICGALLRAGKPDVRRAARRSVRDQALCKRMLADPHTAGLFASLVASTADRLGRRAAGTRNDIAVTRNTRYRLEDIAAPTLVIHGTNDPHLPYAQHGKQLAARIPQARLVTAEGGEHACLFTHRDMIRTEVASFLATLPA</sequence>
<dbReference type="GO" id="GO:0046503">
    <property type="term" value="P:glycerolipid catabolic process"/>
    <property type="evidence" value="ECO:0007669"/>
    <property type="project" value="TreeGrafter"/>
</dbReference>
<dbReference type="GO" id="GO:0004806">
    <property type="term" value="F:triacylglycerol lipase activity"/>
    <property type="evidence" value="ECO:0007669"/>
    <property type="project" value="TreeGrafter"/>
</dbReference>
<evidence type="ECO:0000313" key="2">
    <source>
        <dbReference type="EMBL" id="EFL53247.1"/>
    </source>
</evidence>
<feature type="domain" description="AB hydrolase-1" evidence="1">
    <location>
        <begin position="35"/>
        <end position="278"/>
    </location>
</feature>
<dbReference type="PANTHER" id="PTHR43433:SF5">
    <property type="entry name" value="AB HYDROLASE-1 DOMAIN-CONTAINING PROTEIN"/>
    <property type="match status" value="1"/>
</dbReference>
<dbReference type="SUPFAM" id="SSF53474">
    <property type="entry name" value="alpha/beta-Hydrolases"/>
    <property type="match status" value="1"/>
</dbReference>
<keyword evidence="3" id="KW-1185">Reference proteome</keyword>
<organism evidence="2 3">
    <name type="scientific">Solidesulfovibrio fructosivorans JJ]</name>
    <dbReference type="NCBI Taxonomy" id="596151"/>
    <lineage>
        <taxon>Bacteria</taxon>
        <taxon>Pseudomonadati</taxon>
        <taxon>Thermodesulfobacteriota</taxon>
        <taxon>Desulfovibrionia</taxon>
        <taxon>Desulfovibrionales</taxon>
        <taxon>Desulfovibrionaceae</taxon>
        <taxon>Solidesulfovibrio</taxon>
    </lineage>
</organism>
<gene>
    <name evidence="2" type="ORF">DesfrDRAFT_0295</name>
</gene>
<dbReference type="Pfam" id="PF00561">
    <property type="entry name" value="Abhydrolase_1"/>
    <property type="match status" value="1"/>
</dbReference>
<evidence type="ECO:0000313" key="3">
    <source>
        <dbReference type="Proteomes" id="UP000006250"/>
    </source>
</evidence>
<dbReference type="eggNOG" id="COG2267">
    <property type="taxonomic scope" value="Bacteria"/>
</dbReference>
<accession>E1JRP6</accession>
<dbReference type="EMBL" id="AECZ01000001">
    <property type="protein sequence ID" value="EFL53247.1"/>
    <property type="molecule type" value="Genomic_DNA"/>
</dbReference>
<comment type="caution">
    <text evidence="2">The sequence shown here is derived from an EMBL/GenBank/DDBJ whole genome shotgun (WGS) entry which is preliminary data.</text>
</comment>
<dbReference type="Gene3D" id="3.40.50.1820">
    <property type="entry name" value="alpha/beta hydrolase"/>
    <property type="match status" value="1"/>
</dbReference>
<dbReference type="Proteomes" id="UP000006250">
    <property type="component" value="Unassembled WGS sequence"/>
</dbReference>
<proteinExistence type="predicted"/>
<dbReference type="RefSeq" id="WP_005990405.1">
    <property type="nucleotide sequence ID" value="NZ_AECZ01000001.1"/>
</dbReference>
<dbReference type="InterPro" id="IPR029058">
    <property type="entry name" value="AB_hydrolase_fold"/>
</dbReference>
<protein>
    <submittedName>
        <fullName evidence="2">Alpha/beta hydrolase fold protein</fullName>
    </submittedName>
</protein>
<dbReference type="AlphaFoldDB" id="E1JRP6"/>
<dbReference type="InterPro" id="IPR050471">
    <property type="entry name" value="AB_hydrolase"/>
</dbReference>
<dbReference type="InterPro" id="IPR000073">
    <property type="entry name" value="AB_hydrolase_1"/>
</dbReference>
<dbReference type="PANTHER" id="PTHR43433">
    <property type="entry name" value="HYDROLASE, ALPHA/BETA FOLD FAMILY PROTEIN"/>
    <property type="match status" value="1"/>
</dbReference>
<reference evidence="2 3" key="1">
    <citation type="submission" date="2010-08" db="EMBL/GenBank/DDBJ databases">
        <title>The draft genome of Desulfovibrio fructosovorans JJ.</title>
        <authorList>
            <consortium name="US DOE Joint Genome Institute (JGI-PGF)"/>
            <person name="Lucas S."/>
            <person name="Copeland A."/>
            <person name="Lapidus A."/>
            <person name="Cheng J.-F."/>
            <person name="Bruce D."/>
            <person name="Goodwin L."/>
            <person name="Pitluck S."/>
            <person name="Land M.L."/>
            <person name="Hauser L."/>
            <person name="Chang Y.-J."/>
            <person name="Jeffries C."/>
            <person name="Wall J.D."/>
            <person name="Stahl D.A."/>
            <person name="Arkin A.P."/>
            <person name="Dehal P."/>
            <person name="Stolyar S.M."/>
            <person name="Hazen T.C."/>
            <person name="Woyke T.J."/>
        </authorList>
    </citation>
    <scope>NUCLEOTIDE SEQUENCE [LARGE SCALE GENOMIC DNA]</scope>
    <source>
        <strain evidence="2 3">JJ</strain>
    </source>
</reference>